<dbReference type="AlphaFoldDB" id="A0A3N1H9B7"/>
<dbReference type="RefSeq" id="WP_123744652.1">
    <property type="nucleotide sequence ID" value="NZ_RJKM01000001.1"/>
</dbReference>
<comment type="caution">
    <text evidence="1">The sequence shown here is derived from an EMBL/GenBank/DDBJ whole genome shotgun (WGS) entry which is preliminary data.</text>
</comment>
<dbReference type="EMBL" id="RJKM01000001">
    <property type="protein sequence ID" value="ROP39109.1"/>
    <property type="molecule type" value="Genomic_DNA"/>
</dbReference>
<proteinExistence type="predicted"/>
<accession>A0A3N1H9B7</accession>
<keyword evidence="2" id="KW-1185">Reference proteome</keyword>
<name>A0A3N1H9B7_9PSEU</name>
<evidence type="ECO:0000313" key="1">
    <source>
        <dbReference type="EMBL" id="ROP39109.1"/>
    </source>
</evidence>
<evidence type="ECO:0000313" key="2">
    <source>
        <dbReference type="Proteomes" id="UP000268727"/>
    </source>
</evidence>
<sequence length="59" mass="6518">MSDRVMHIAGDLSVLAFTVGLTNNPKSLCGVRIQGAREGAPLCPACFRRSGWTYDKRHR</sequence>
<dbReference type="Proteomes" id="UP000268727">
    <property type="component" value="Unassembled WGS sequence"/>
</dbReference>
<gene>
    <name evidence="1" type="ORF">EDD40_4483</name>
</gene>
<protein>
    <submittedName>
        <fullName evidence="1">Uncharacterized protein</fullName>
    </submittedName>
</protein>
<reference evidence="1 2" key="1">
    <citation type="submission" date="2018-11" db="EMBL/GenBank/DDBJ databases">
        <title>Sequencing the genomes of 1000 actinobacteria strains.</title>
        <authorList>
            <person name="Klenk H.-P."/>
        </authorList>
    </citation>
    <scope>NUCLEOTIDE SEQUENCE [LARGE SCALE GENOMIC DNA]</scope>
    <source>
        <strain evidence="1 2">DSM 44231</strain>
    </source>
</reference>
<organism evidence="1 2">
    <name type="scientific">Saccharothrix texasensis</name>
    <dbReference type="NCBI Taxonomy" id="103734"/>
    <lineage>
        <taxon>Bacteria</taxon>
        <taxon>Bacillati</taxon>
        <taxon>Actinomycetota</taxon>
        <taxon>Actinomycetes</taxon>
        <taxon>Pseudonocardiales</taxon>
        <taxon>Pseudonocardiaceae</taxon>
        <taxon>Saccharothrix</taxon>
    </lineage>
</organism>
<dbReference type="OrthoDB" id="3707481at2"/>